<accession>A0A1Y3BK51</accession>
<dbReference type="OrthoDB" id="10640443at2759"/>
<dbReference type="AlphaFoldDB" id="A0A1Y3BK51"/>
<proteinExistence type="predicted"/>
<sequence>MGKTRQLSSLTTTRLNIDQEAGYVQQQQSDDKIINRQSLPLQSSNEYEQTILQSSFDPNPKPNDNAVMKSNGGDSHSLKADIEYIDNDGDGDDGKHNNSVKSNGKSIKQRKQCFNERTNRHFHHHHRQRRHNKLYNSYSSDHCCSITKLDRKIDPKSSSPHHRQMSSDPNINMALNLYNQNHHHHHCRKLDSSTMTKKPKNSSFDV</sequence>
<comment type="caution">
    <text evidence="2">The sequence shown here is derived from an EMBL/GenBank/DDBJ whole genome shotgun (WGS) entry which is preliminary data.</text>
</comment>
<dbReference type="EMBL" id="MUJZ01019533">
    <property type="protein sequence ID" value="OTF80193.1"/>
    <property type="molecule type" value="Genomic_DNA"/>
</dbReference>
<feature type="compositionally biased region" description="Polar residues" evidence="1">
    <location>
        <begin position="97"/>
        <end position="106"/>
    </location>
</feature>
<evidence type="ECO:0000313" key="2">
    <source>
        <dbReference type="EMBL" id="OTF80193.1"/>
    </source>
</evidence>
<keyword evidence="3" id="KW-1185">Reference proteome</keyword>
<feature type="region of interest" description="Disordered" evidence="1">
    <location>
        <begin position="187"/>
        <end position="206"/>
    </location>
</feature>
<evidence type="ECO:0000313" key="3">
    <source>
        <dbReference type="Proteomes" id="UP000194236"/>
    </source>
</evidence>
<name>A0A1Y3BK51_EURMA</name>
<gene>
    <name evidence="2" type="ORF">BLA29_008484</name>
</gene>
<reference evidence="2 3" key="1">
    <citation type="submission" date="2017-03" db="EMBL/GenBank/DDBJ databases">
        <title>Genome Survey of Euroglyphus maynei.</title>
        <authorList>
            <person name="Arlian L.G."/>
            <person name="Morgan M.S."/>
            <person name="Rider S.D."/>
        </authorList>
    </citation>
    <scope>NUCLEOTIDE SEQUENCE [LARGE SCALE GENOMIC DNA]</scope>
    <source>
        <strain evidence="2">Arlian Lab</strain>
        <tissue evidence="2">Whole body</tissue>
    </source>
</reference>
<organism evidence="2 3">
    <name type="scientific">Euroglyphus maynei</name>
    <name type="common">Mayne's house dust mite</name>
    <dbReference type="NCBI Taxonomy" id="6958"/>
    <lineage>
        <taxon>Eukaryota</taxon>
        <taxon>Metazoa</taxon>
        <taxon>Ecdysozoa</taxon>
        <taxon>Arthropoda</taxon>
        <taxon>Chelicerata</taxon>
        <taxon>Arachnida</taxon>
        <taxon>Acari</taxon>
        <taxon>Acariformes</taxon>
        <taxon>Sarcoptiformes</taxon>
        <taxon>Astigmata</taxon>
        <taxon>Psoroptidia</taxon>
        <taxon>Analgoidea</taxon>
        <taxon>Pyroglyphidae</taxon>
        <taxon>Pyroglyphinae</taxon>
        <taxon>Euroglyphus</taxon>
    </lineage>
</organism>
<protein>
    <submittedName>
        <fullName evidence="2">Uncharacterized protein</fullName>
    </submittedName>
</protein>
<feature type="region of interest" description="Disordered" evidence="1">
    <location>
        <begin position="55"/>
        <end position="109"/>
    </location>
</feature>
<dbReference type="Proteomes" id="UP000194236">
    <property type="component" value="Unassembled WGS sequence"/>
</dbReference>
<evidence type="ECO:0000256" key="1">
    <source>
        <dbReference type="SAM" id="MobiDB-lite"/>
    </source>
</evidence>
<feature type="compositionally biased region" description="Polar residues" evidence="1">
    <location>
        <begin position="192"/>
        <end position="206"/>
    </location>
</feature>